<sequence>MDVVPLETAYLFLLAAAEDVSTARDGEDTTDWSAADRAIACVRLNDGVLATAAAELGKGRPVRFDNRPAMGGPAGTGVPTPEAFRENLRLVRESTRRLVALVAAMPDDAATTSLRVTLVAHDGESLVDQQITWGRLVHLWVTDHLPPCTARRTAARHP</sequence>
<name>A0A9W4H3W2_9ACTN</name>
<comment type="caution">
    <text evidence="1">The sequence shown here is derived from an EMBL/GenBank/DDBJ whole genome shotgun (WGS) entry which is preliminary data.</text>
</comment>
<gene>
    <name evidence="1" type="ORF">SBRY_40928</name>
</gene>
<evidence type="ECO:0000313" key="1">
    <source>
        <dbReference type="EMBL" id="CAG7648427.1"/>
    </source>
</evidence>
<dbReference type="AlphaFoldDB" id="A0A9W4H3W2"/>
<organism evidence="1 2">
    <name type="scientific">Actinacidiphila bryophytorum</name>
    <dbReference type="NCBI Taxonomy" id="1436133"/>
    <lineage>
        <taxon>Bacteria</taxon>
        <taxon>Bacillati</taxon>
        <taxon>Actinomycetota</taxon>
        <taxon>Actinomycetes</taxon>
        <taxon>Kitasatosporales</taxon>
        <taxon>Streptomycetaceae</taxon>
        <taxon>Actinacidiphila</taxon>
    </lineage>
</organism>
<dbReference type="EMBL" id="CAJVAX010000018">
    <property type="protein sequence ID" value="CAG7648427.1"/>
    <property type="molecule type" value="Genomic_DNA"/>
</dbReference>
<keyword evidence="2" id="KW-1185">Reference proteome</keyword>
<dbReference type="RefSeq" id="WP_205047809.1">
    <property type="nucleotide sequence ID" value="NZ_CAJVAX010000018.1"/>
</dbReference>
<reference evidence="1" key="1">
    <citation type="submission" date="2021-06" db="EMBL/GenBank/DDBJ databases">
        <authorList>
            <person name="Arsene-Ploetze F."/>
        </authorList>
    </citation>
    <scope>NUCLEOTIDE SEQUENCE</scope>
    <source>
        <strain evidence="1">SBRY1</strain>
    </source>
</reference>
<protein>
    <submittedName>
        <fullName evidence="1">Uncharacterized protein</fullName>
    </submittedName>
</protein>
<dbReference type="Proteomes" id="UP001153328">
    <property type="component" value="Unassembled WGS sequence"/>
</dbReference>
<evidence type="ECO:0000313" key="2">
    <source>
        <dbReference type="Proteomes" id="UP001153328"/>
    </source>
</evidence>
<accession>A0A9W4H3W2</accession>
<proteinExistence type="predicted"/>